<proteinExistence type="predicted"/>
<gene>
    <name evidence="1" type="ORF">D8792_03575</name>
</gene>
<organism evidence="1 2">
    <name type="scientific">Streptococcus cristatus</name>
    <dbReference type="NCBI Taxonomy" id="45634"/>
    <lineage>
        <taxon>Bacteria</taxon>
        <taxon>Bacillati</taxon>
        <taxon>Bacillota</taxon>
        <taxon>Bacilli</taxon>
        <taxon>Lactobacillales</taxon>
        <taxon>Streptococcaceae</taxon>
        <taxon>Streptococcus</taxon>
    </lineage>
</organism>
<dbReference type="AlphaFoldDB" id="A0A3R9MV94"/>
<dbReference type="RefSeq" id="WP_125372944.1">
    <property type="nucleotide sequence ID" value="NZ_RJPS01000003.1"/>
</dbReference>
<evidence type="ECO:0000313" key="1">
    <source>
        <dbReference type="EMBL" id="RSJ91084.1"/>
    </source>
</evidence>
<evidence type="ECO:0000313" key="2">
    <source>
        <dbReference type="Proteomes" id="UP000270868"/>
    </source>
</evidence>
<reference evidence="1 2" key="1">
    <citation type="submission" date="2018-11" db="EMBL/GenBank/DDBJ databases">
        <title>Species Designations Belie Phenotypic and Genotypic Heterogeneity in Oral Streptococci.</title>
        <authorList>
            <person name="Velsko I."/>
        </authorList>
    </citation>
    <scope>NUCLEOTIDE SEQUENCE [LARGE SCALE GENOMIC DNA]</scope>
    <source>
        <strain evidence="1 2">A52</strain>
    </source>
</reference>
<protein>
    <submittedName>
        <fullName evidence="1">Uncharacterized protein</fullName>
    </submittedName>
</protein>
<name>A0A3R9MV94_STRCR</name>
<comment type="caution">
    <text evidence="1">The sequence shown here is derived from an EMBL/GenBank/DDBJ whole genome shotgun (WGS) entry which is preliminary data.</text>
</comment>
<sequence>MKHKNGIFKNSAEFLHKSISHNLINFLNEKNQPQYNLLIDNSVPERILNGEIKNIDAENYYSHSKEGASSKISNLLQCKEKYSDGIIELICKNIDKSVDEIVWLKLPTKDNNYNSFEFYLNIIIPMLYDAFCSNDYHDYMKNYILEYYDFSDVTIKNIQGAYTNIEEYYDSMKRIFIHIFQNKLAIKFDAIARDKGFINFHEYFLDFFHTKKNPLRNLEKYYSEFFILMKKEFLDYTGPNPEGSDTFAKYYLNLMIHRYSLKIKNPEIQLKFDYLTSELVDLLEEIDYSK</sequence>
<accession>A0A3R9MV94</accession>
<dbReference type="EMBL" id="RJPS01000003">
    <property type="protein sequence ID" value="RSJ91084.1"/>
    <property type="molecule type" value="Genomic_DNA"/>
</dbReference>
<dbReference type="Proteomes" id="UP000270868">
    <property type="component" value="Unassembled WGS sequence"/>
</dbReference>